<evidence type="ECO:0000313" key="4">
    <source>
        <dbReference type="Proteomes" id="UP001139311"/>
    </source>
</evidence>
<dbReference type="Proteomes" id="UP001139311">
    <property type="component" value="Unassembled WGS sequence"/>
</dbReference>
<keyword evidence="3" id="KW-0489">Methyltransferase</keyword>
<dbReference type="PANTHER" id="PTHR45036:SF1">
    <property type="entry name" value="METHYLTRANSFERASE LIKE 7A"/>
    <property type="match status" value="1"/>
</dbReference>
<feature type="domain" description="Methyltransferase type 11" evidence="2">
    <location>
        <begin position="38"/>
        <end position="133"/>
    </location>
</feature>
<dbReference type="EMBL" id="JAJAQI010000022">
    <property type="protein sequence ID" value="MCB4823064.1"/>
    <property type="molecule type" value="Genomic_DNA"/>
</dbReference>
<dbReference type="RefSeq" id="WP_226609282.1">
    <property type="nucleotide sequence ID" value="NZ_JAJAQI010000022.1"/>
</dbReference>
<dbReference type="InterPro" id="IPR052356">
    <property type="entry name" value="Thiol_S-MT"/>
</dbReference>
<dbReference type="InterPro" id="IPR029063">
    <property type="entry name" value="SAM-dependent_MTases_sf"/>
</dbReference>
<dbReference type="PANTHER" id="PTHR45036">
    <property type="entry name" value="METHYLTRANSFERASE LIKE 7B"/>
    <property type="match status" value="1"/>
</dbReference>
<organism evidence="3 4">
    <name type="scientific">Roseicella aerolata</name>
    <dbReference type="NCBI Taxonomy" id="2883479"/>
    <lineage>
        <taxon>Bacteria</taxon>
        <taxon>Pseudomonadati</taxon>
        <taxon>Pseudomonadota</taxon>
        <taxon>Alphaproteobacteria</taxon>
        <taxon>Acetobacterales</taxon>
        <taxon>Roseomonadaceae</taxon>
        <taxon>Roseicella</taxon>
    </lineage>
</organism>
<dbReference type="Gene3D" id="3.40.50.150">
    <property type="entry name" value="Vaccinia Virus protein VP39"/>
    <property type="match status" value="1"/>
</dbReference>
<sequence>MGIYGRWILPRLIDWTMRAEDLAPYRGRLVRPARRRVLEVGIGSGLNLPLYGPGVEAVVGLDPSAELLRRAAPLAAHLAFPVHLVRAAAEAIPLAEGSVDTVVMAWTLCSLTDARAGLGEVRRVLRPGGELLFVEHGLAPEPGVAAWQHHLDPLWARISCHLDNPVDRMLREAGFDVIELRSGHLGKGPKPMTFMYEGRARRAAGADPWPSGTPDAGSSDPGAAP</sequence>
<evidence type="ECO:0000259" key="2">
    <source>
        <dbReference type="Pfam" id="PF08241"/>
    </source>
</evidence>
<gene>
    <name evidence="3" type="ORF">LHA35_15115</name>
</gene>
<evidence type="ECO:0000256" key="1">
    <source>
        <dbReference type="SAM" id="MobiDB-lite"/>
    </source>
</evidence>
<keyword evidence="4" id="KW-1185">Reference proteome</keyword>
<name>A0A9X1IF95_9PROT</name>
<dbReference type="GO" id="GO:0032259">
    <property type="term" value="P:methylation"/>
    <property type="evidence" value="ECO:0007669"/>
    <property type="project" value="UniProtKB-KW"/>
</dbReference>
<dbReference type="GO" id="GO:0008757">
    <property type="term" value="F:S-adenosylmethionine-dependent methyltransferase activity"/>
    <property type="evidence" value="ECO:0007669"/>
    <property type="project" value="InterPro"/>
</dbReference>
<evidence type="ECO:0000313" key="3">
    <source>
        <dbReference type="EMBL" id="MCB4823064.1"/>
    </source>
</evidence>
<dbReference type="CDD" id="cd02440">
    <property type="entry name" value="AdoMet_MTases"/>
    <property type="match status" value="1"/>
</dbReference>
<proteinExistence type="predicted"/>
<keyword evidence="3" id="KW-0808">Transferase</keyword>
<reference evidence="3" key="1">
    <citation type="submission" date="2021-10" db="EMBL/GenBank/DDBJ databases">
        <title>Roseicella aerolatum sp. nov., isolated from aerosols of e-waste dismantling site.</title>
        <authorList>
            <person name="Qin T."/>
        </authorList>
    </citation>
    <scope>NUCLEOTIDE SEQUENCE</scope>
    <source>
        <strain evidence="3">GB24</strain>
    </source>
</reference>
<dbReference type="Pfam" id="PF08241">
    <property type="entry name" value="Methyltransf_11"/>
    <property type="match status" value="1"/>
</dbReference>
<feature type="region of interest" description="Disordered" evidence="1">
    <location>
        <begin position="199"/>
        <end position="225"/>
    </location>
</feature>
<dbReference type="AlphaFoldDB" id="A0A9X1IF95"/>
<comment type="caution">
    <text evidence="3">The sequence shown here is derived from an EMBL/GenBank/DDBJ whole genome shotgun (WGS) entry which is preliminary data.</text>
</comment>
<accession>A0A9X1IF95</accession>
<dbReference type="InterPro" id="IPR013216">
    <property type="entry name" value="Methyltransf_11"/>
</dbReference>
<protein>
    <submittedName>
        <fullName evidence="3">Class I SAM-dependent methyltransferase</fullName>
    </submittedName>
</protein>
<dbReference type="SUPFAM" id="SSF53335">
    <property type="entry name" value="S-adenosyl-L-methionine-dependent methyltransferases"/>
    <property type="match status" value="1"/>
</dbReference>